<feature type="domain" description="DUF6821" evidence="3">
    <location>
        <begin position="192"/>
        <end position="290"/>
    </location>
</feature>
<dbReference type="PANTHER" id="PTHR33646">
    <property type="entry name" value="GB|AAF00631.1"/>
    <property type="match status" value="1"/>
</dbReference>
<dbReference type="PANTHER" id="PTHR33646:SF9">
    <property type="entry name" value="TRANSMEMBRANE PROTEIN"/>
    <property type="match status" value="1"/>
</dbReference>
<feature type="region of interest" description="Disordered" evidence="1">
    <location>
        <begin position="1"/>
        <end position="30"/>
    </location>
</feature>
<dbReference type="Gramene" id="KFK32026">
    <property type="protein sequence ID" value="KFK32026"/>
    <property type="gene ID" value="AALP_AA6G190600"/>
</dbReference>
<dbReference type="OrthoDB" id="1931521at2759"/>
<keyword evidence="2" id="KW-0812">Transmembrane</keyword>
<organism evidence="4 5">
    <name type="scientific">Arabis alpina</name>
    <name type="common">Alpine rock-cress</name>
    <dbReference type="NCBI Taxonomy" id="50452"/>
    <lineage>
        <taxon>Eukaryota</taxon>
        <taxon>Viridiplantae</taxon>
        <taxon>Streptophyta</taxon>
        <taxon>Embryophyta</taxon>
        <taxon>Tracheophyta</taxon>
        <taxon>Spermatophyta</taxon>
        <taxon>Magnoliopsida</taxon>
        <taxon>eudicotyledons</taxon>
        <taxon>Gunneridae</taxon>
        <taxon>Pentapetalae</taxon>
        <taxon>rosids</taxon>
        <taxon>malvids</taxon>
        <taxon>Brassicales</taxon>
        <taxon>Brassicaceae</taxon>
        <taxon>Arabideae</taxon>
        <taxon>Arabis</taxon>
    </lineage>
</organism>
<proteinExistence type="predicted"/>
<feature type="transmembrane region" description="Helical" evidence="2">
    <location>
        <begin position="226"/>
        <end position="246"/>
    </location>
</feature>
<dbReference type="InterPro" id="IPR045883">
    <property type="entry name" value="At4g13530-like"/>
</dbReference>
<dbReference type="EMBL" id="CM002874">
    <property type="protein sequence ID" value="KFK32026.1"/>
    <property type="molecule type" value="Genomic_DNA"/>
</dbReference>
<evidence type="ECO:0000256" key="2">
    <source>
        <dbReference type="SAM" id="Phobius"/>
    </source>
</evidence>
<keyword evidence="2" id="KW-1133">Transmembrane helix</keyword>
<evidence type="ECO:0000313" key="5">
    <source>
        <dbReference type="Proteomes" id="UP000029120"/>
    </source>
</evidence>
<keyword evidence="2" id="KW-0472">Membrane</keyword>
<dbReference type="AlphaFoldDB" id="A0A087GQ74"/>
<keyword evidence="5" id="KW-1185">Reference proteome</keyword>
<reference evidence="5" key="1">
    <citation type="journal article" date="2015" name="Nat. Plants">
        <title>Genome expansion of Arabis alpina linked with retrotransposition and reduced symmetric DNA methylation.</title>
        <authorList>
            <person name="Willing E.M."/>
            <person name="Rawat V."/>
            <person name="Mandakova T."/>
            <person name="Maumus F."/>
            <person name="James G.V."/>
            <person name="Nordstroem K.J."/>
            <person name="Becker C."/>
            <person name="Warthmann N."/>
            <person name="Chica C."/>
            <person name="Szarzynska B."/>
            <person name="Zytnicki M."/>
            <person name="Albani M.C."/>
            <person name="Kiefer C."/>
            <person name="Bergonzi S."/>
            <person name="Castaings L."/>
            <person name="Mateos J.L."/>
            <person name="Berns M.C."/>
            <person name="Bujdoso N."/>
            <person name="Piofczyk T."/>
            <person name="de Lorenzo L."/>
            <person name="Barrero-Sicilia C."/>
            <person name="Mateos I."/>
            <person name="Piednoel M."/>
            <person name="Hagmann J."/>
            <person name="Chen-Min-Tao R."/>
            <person name="Iglesias-Fernandez R."/>
            <person name="Schuster S.C."/>
            <person name="Alonso-Blanco C."/>
            <person name="Roudier F."/>
            <person name="Carbonero P."/>
            <person name="Paz-Ares J."/>
            <person name="Davis S.J."/>
            <person name="Pecinka A."/>
            <person name="Quesneville H."/>
            <person name="Colot V."/>
            <person name="Lysak M.A."/>
            <person name="Weigel D."/>
            <person name="Coupland G."/>
            <person name="Schneeberger K."/>
        </authorList>
    </citation>
    <scope>NUCLEOTIDE SEQUENCE [LARGE SCALE GENOMIC DNA]</scope>
    <source>
        <strain evidence="5">cv. Pajares</strain>
    </source>
</reference>
<sequence>MEDDWELLHGSDTESTDSITSDKKPESSSVIDDGMILSHHFSVRNPIIRFDETTDPSQYGVVEVDGSFRLDYGSNHRENLGEVRVDSSSGHLDVYRSGVAHVRNEIGLNDFLRGSEISGDGGEVRLSDFEATEEKHPEIEAVTELAGGTVSHYDDVTKCFSDSGGNEMVYGDSAVVNGEAEIVSDSGVVVSTEETQGNEESKSRETVWWKMPFVLLKYSAFRIGPVWSVSIAAALMGFVLLGRRLYNMKKKAQRFNLKVTIDDKKVSRVMSQAARLNEVFTEVRRVPVIPSALPSPGTGPLVLSLR</sequence>
<name>A0A087GQ74_ARAAL</name>
<dbReference type="InterPro" id="IPR049224">
    <property type="entry name" value="DUF6821"/>
</dbReference>
<protein>
    <recommendedName>
        <fullName evidence="3">DUF6821 domain-containing protein</fullName>
    </recommendedName>
</protein>
<evidence type="ECO:0000256" key="1">
    <source>
        <dbReference type="SAM" id="MobiDB-lite"/>
    </source>
</evidence>
<evidence type="ECO:0000313" key="4">
    <source>
        <dbReference type="EMBL" id="KFK32026.1"/>
    </source>
</evidence>
<dbReference type="Pfam" id="PF20705">
    <property type="entry name" value="DUF6821"/>
    <property type="match status" value="1"/>
</dbReference>
<gene>
    <name evidence="4" type="ordered locus">AALP_Aa6g190600</name>
</gene>
<dbReference type="OMA" id="CSPEIDN"/>
<evidence type="ECO:0000259" key="3">
    <source>
        <dbReference type="Pfam" id="PF20705"/>
    </source>
</evidence>
<accession>A0A087GQ74</accession>
<feature type="compositionally biased region" description="Basic and acidic residues" evidence="1">
    <location>
        <begin position="1"/>
        <end position="12"/>
    </location>
</feature>
<dbReference type="Proteomes" id="UP000029120">
    <property type="component" value="Chromosome 6"/>
</dbReference>
<dbReference type="eggNOG" id="ENOG502QR2C">
    <property type="taxonomic scope" value="Eukaryota"/>
</dbReference>